<evidence type="ECO:0000256" key="6">
    <source>
        <dbReference type="SAM" id="Phobius"/>
    </source>
</evidence>
<dbReference type="GO" id="GO:0005886">
    <property type="term" value="C:plasma membrane"/>
    <property type="evidence" value="ECO:0007669"/>
    <property type="project" value="TreeGrafter"/>
</dbReference>
<keyword evidence="2" id="KW-0813">Transport</keyword>
<feature type="transmembrane region" description="Helical" evidence="6">
    <location>
        <begin position="183"/>
        <end position="204"/>
    </location>
</feature>
<keyword evidence="4 6" id="KW-1133">Transmembrane helix</keyword>
<dbReference type="Proteomes" id="UP001215598">
    <property type="component" value="Unassembled WGS sequence"/>
</dbReference>
<evidence type="ECO:0000256" key="1">
    <source>
        <dbReference type="ARBA" id="ARBA00004127"/>
    </source>
</evidence>
<evidence type="ECO:0000256" key="7">
    <source>
        <dbReference type="SAM" id="SignalP"/>
    </source>
</evidence>
<keyword evidence="5 6" id="KW-0472">Membrane</keyword>
<dbReference type="PANTHER" id="PTHR23501:SF191">
    <property type="entry name" value="VACUOLAR BASIC AMINO ACID TRANSPORTER 4"/>
    <property type="match status" value="1"/>
</dbReference>
<dbReference type="PANTHER" id="PTHR23501">
    <property type="entry name" value="MAJOR FACILITATOR SUPERFAMILY"/>
    <property type="match status" value="1"/>
</dbReference>
<comment type="subcellular location">
    <subcellularLocation>
        <location evidence="1">Endomembrane system</location>
        <topology evidence="1">Multi-pass membrane protein</topology>
    </subcellularLocation>
</comment>
<dbReference type="GO" id="GO:0015174">
    <property type="term" value="F:basic amino acid transmembrane transporter activity"/>
    <property type="evidence" value="ECO:0007669"/>
    <property type="project" value="TreeGrafter"/>
</dbReference>
<keyword evidence="9" id="KW-1185">Reference proteome</keyword>
<sequence length="252" mass="27605">MAFVFMALFFVVEIFVAPDPILAPVMLRQKVPLLVGVSNFLSATCNFSINYFFPVWFQTVTLESASTAGLHMMPNSISMSTVGAVFAGWMMYKMGRYKAITIIFGILPFVGAVLISRMRKDDSESLQSWLSIIPLGFGNAVVLQSHRPAGTLAGYTGSRLIKPAATLFARCRRRNNALRAMRTRVAVGLRSVYIFAAGATLLAYPTRLPIPDMDLDAAYARQKQSPLFNGTIVTETPPDEEPGAKKKLIAAV</sequence>
<protein>
    <submittedName>
        <fullName evidence="8">Uncharacterized protein</fullName>
    </submittedName>
</protein>
<evidence type="ECO:0000256" key="2">
    <source>
        <dbReference type="ARBA" id="ARBA00022448"/>
    </source>
</evidence>
<name>A0AAD7JIN9_9AGAR</name>
<dbReference type="Gene3D" id="1.20.1250.20">
    <property type="entry name" value="MFS general substrate transporter like domains"/>
    <property type="match status" value="1"/>
</dbReference>
<evidence type="ECO:0000256" key="4">
    <source>
        <dbReference type="ARBA" id="ARBA00022989"/>
    </source>
</evidence>
<evidence type="ECO:0000313" key="9">
    <source>
        <dbReference type="Proteomes" id="UP001215598"/>
    </source>
</evidence>
<evidence type="ECO:0000256" key="5">
    <source>
        <dbReference type="ARBA" id="ARBA00023136"/>
    </source>
</evidence>
<gene>
    <name evidence="8" type="ORF">B0H16DRAFT_1717597</name>
</gene>
<dbReference type="GO" id="GO:0000329">
    <property type="term" value="C:fungal-type vacuole membrane"/>
    <property type="evidence" value="ECO:0007669"/>
    <property type="project" value="TreeGrafter"/>
</dbReference>
<feature type="transmembrane region" description="Helical" evidence="6">
    <location>
        <begin position="72"/>
        <end position="91"/>
    </location>
</feature>
<comment type="caution">
    <text evidence="8">The sequence shown here is derived from an EMBL/GenBank/DDBJ whole genome shotgun (WGS) entry which is preliminary data.</text>
</comment>
<dbReference type="InterPro" id="IPR036259">
    <property type="entry name" value="MFS_trans_sf"/>
</dbReference>
<reference evidence="8" key="1">
    <citation type="submission" date="2023-03" db="EMBL/GenBank/DDBJ databases">
        <title>Massive genome expansion in bonnet fungi (Mycena s.s.) driven by repeated elements and novel gene families across ecological guilds.</title>
        <authorList>
            <consortium name="Lawrence Berkeley National Laboratory"/>
            <person name="Harder C.B."/>
            <person name="Miyauchi S."/>
            <person name="Viragh M."/>
            <person name="Kuo A."/>
            <person name="Thoen E."/>
            <person name="Andreopoulos B."/>
            <person name="Lu D."/>
            <person name="Skrede I."/>
            <person name="Drula E."/>
            <person name="Henrissat B."/>
            <person name="Morin E."/>
            <person name="Kohler A."/>
            <person name="Barry K."/>
            <person name="LaButti K."/>
            <person name="Morin E."/>
            <person name="Salamov A."/>
            <person name="Lipzen A."/>
            <person name="Mereny Z."/>
            <person name="Hegedus B."/>
            <person name="Baldrian P."/>
            <person name="Stursova M."/>
            <person name="Weitz H."/>
            <person name="Taylor A."/>
            <person name="Grigoriev I.V."/>
            <person name="Nagy L.G."/>
            <person name="Martin F."/>
            <person name="Kauserud H."/>
        </authorList>
    </citation>
    <scope>NUCLEOTIDE SEQUENCE</scope>
    <source>
        <strain evidence="8">CBHHK182m</strain>
    </source>
</reference>
<feature type="transmembrane region" description="Helical" evidence="6">
    <location>
        <begin position="40"/>
        <end position="60"/>
    </location>
</feature>
<dbReference type="AlphaFoldDB" id="A0AAD7JIN9"/>
<keyword evidence="3 6" id="KW-0812">Transmembrane</keyword>
<feature type="signal peptide" evidence="7">
    <location>
        <begin position="1"/>
        <end position="18"/>
    </location>
</feature>
<proteinExistence type="predicted"/>
<dbReference type="EMBL" id="JARKIB010000025">
    <property type="protein sequence ID" value="KAJ7765679.1"/>
    <property type="molecule type" value="Genomic_DNA"/>
</dbReference>
<evidence type="ECO:0000256" key="3">
    <source>
        <dbReference type="ARBA" id="ARBA00022692"/>
    </source>
</evidence>
<feature type="transmembrane region" description="Helical" evidence="6">
    <location>
        <begin position="97"/>
        <end position="115"/>
    </location>
</feature>
<accession>A0AAD7JIN9</accession>
<keyword evidence="7" id="KW-0732">Signal</keyword>
<feature type="chain" id="PRO_5041903312" evidence="7">
    <location>
        <begin position="19"/>
        <end position="252"/>
    </location>
</feature>
<evidence type="ECO:0000313" key="8">
    <source>
        <dbReference type="EMBL" id="KAJ7765679.1"/>
    </source>
</evidence>
<dbReference type="SUPFAM" id="SSF103473">
    <property type="entry name" value="MFS general substrate transporter"/>
    <property type="match status" value="1"/>
</dbReference>
<organism evidence="8 9">
    <name type="scientific">Mycena metata</name>
    <dbReference type="NCBI Taxonomy" id="1033252"/>
    <lineage>
        <taxon>Eukaryota</taxon>
        <taxon>Fungi</taxon>
        <taxon>Dikarya</taxon>
        <taxon>Basidiomycota</taxon>
        <taxon>Agaricomycotina</taxon>
        <taxon>Agaricomycetes</taxon>
        <taxon>Agaricomycetidae</taxon>
        <taxon>Agaricales</taxon>
        <taxon>Marasmiineae</taxon>
        <taxon>Mycenaceae</taxon>
        <taxon>Mycena</taxon>
    </lineage>
</organism>
<dbReference type="GO" id="GO:0012505">
    <property type="term" value="C:endomembrane system"/>
    <property type="evidence" value="ECO:0007669"/>
    <property type="project" value="UniProtKB-SubCell"/>
</dbReference>